<gene>
    <name evidence="1" type="ORF">SAMN05444412_113130</name>
</gene>
<organism evidence="1 2">
    <name type="scientific">Rhodonellum ikkaensis</name>
    <dbReference type="NCBI Taxonomy" id="336829"/>
    <lineage>
        <taxon>Bacteria</taxon>
        <taxon>Pseudomonadati</taxon>
        <taxon>Bacteroidota</taxon>
        <taxon>Cytophagia</taxon>
        <taxon>Cytophagales</taxon>
        <taxon>Cytophagaceae</taxon>
        <taxon>Rhodonellum</taxon>
    </lineage>
</organism>
<sequence>MKKLLFVNKEQFGYHIDTYKYIQYLNCNYKCTYICWDEGLNKIILDNVKVIYLQKKGIKVFRFFYLISAITREIRKGNYNLIFIVYFFGCSCIRFLNPKQRINLDIRTVAVSKKLMLNTFYDFLLKTEVFFFKYRSVVSYETGIELMNSDFHVIPLGGECFSKKDQFENALKLIYVGTLSGRNIIEFLIGFHNFFKEIQGLDHIKPIKLTIIGSGYLNELAELREYISLNNLTLIVDIPGYVQNDKLFEYFENSNVGISYIPLTPYYQNQPPTKTYEYLLSGFPVIATSTNANSKIINTDNGILIKDNPEDVKNALHLMYDKISIFNPLEIKNKSKSFSWKNVVENKVVPYFDQILKA</sequence>
<dbReference type="Gene3D" id="3.40.50.2000">
    <property type="entry name" value="Glycogen Phosphorylase B"/>
    <property type="match status" value="1"/>
</dbReference>
<dbReference type="RefSeq" id="WP_019599020.1">
    <property type="nucleotide sequence ID" value="NZ_FNQC01000013.1"/>
</dbReference>
<dbReference type="Proteomes" id="UP000199663">
    <property type="component" value="Unassembled WGS sequence"/>
</dbReference>
<dbReference type="Pfam" id="PF13692">
    <property type="entry name" value="Glyco_trans_1_4"/>
    <property type="match status" value="1"/>
</dbReference>
<evidence type="ECO:0000313" key="1">
    <source>
        <dbReference type="EMBL" id="SDZ41545.1"/>
    </source>
</evidence>
<proteinExistence type="predicted"/>
<dbReference type="EMBL" id="FNQC01000013">
    <property type="protein sequence ID" value="SDZ41545.1"/>
    <property type="molecule type" value="Genomic_DNA"/>
</dbReference>
<keyword evidence="2" id="KW-1185">Reference proteome</keyword>
<name>A0A1H3SVJ0_9BACT</name>
<accession>A0A1H3SVJ0</accession>
<dbReference type="SUPFAM" id="SSF53756">
    <property type="entry name" value="UDP-Glycosyltransferase/glycogen phosphorylase"/>
    <property type="match status" value="1"/>
</dbReference>
<reference evidence="1 2" key="1">
    <citation type="submission" date="2016-10" db="EMBL/GenBank/DDBJ databases">
        <authorList>
            <person name="Varghese N."/>
            <person name="Submissions S."/>
        </authorList>
    </citation>
    <scope>NUCLEOTIDE SEQUENCE [LARGE SCALE GENOMIC DNA]</scope>
    <source>
        <strain evidence="1 2">DSM 17997</strain>
    </source>
</reference>
<comment type="caution">
    <text evidence="1">The sequence shown here is derived from an EMBL/GenBank/DDBJ whole genome shotgun (WGS) entry which is preliminary data.</text>
</comment>
<protein>
    <submittedName>
        <fullName evidence="1">Glycosyltransferase involved in cell wall bisynthesis</fullName>
    </submittedName>
</protein>
<evidence type="ECO:0000313" key="2">
    <source>
        <dbReference type="Proteomes" id="UP000199663"/>
    </source>
</evidence>